<evidence type="ECO:0000313" key="4">
    <source>
        <dbReference type="EMBL" id="MTV91774.1"/>
    </source>
</evidence>
<feature type="non-terminal residue" evidence="4">
    <location>
        <position position="1"/>
    </location>
</feature>
<dbReference type="PROSITE" id="PS51109">
    <property type="entry name" value="G5"/>
    <property type="match status" value="1"/>
</dbReference>
<feature type="region of interest" description="Disordered" evidence="2">
    <location>
        <begin position="45"/>
        <end position="76"/>
    </location>
</feature>
<accession>A0A6G2DPT9</accession>
<sequence>VEPKEETKTAKDTQEEGHVDEALAQEQLPEYKVTEGTLVEETTTELNYKTETTDDPTKYTDEETVLRTGEKGSQVT</sequence>
<dbReference type="Proteomes" id="UP000476212">
    <property type="component" value="Unassembled WGS sequence"/>
</dbReference>
<dbReference type="EMBL" id="WNIB01001024">
    <property type="protein sequence ID" value="MTV91774.1"/>
    <property type="molecule type" value="Genomic_DNA"/>
</dbReference>
<feature type="region of interest" description="Disordered" evidence="2">
    <location>
        <begin position="1"/>
        <end position="25"/>
    </location>
</feature>
<comment type="caution">
    <text evidence="4">The sequence shown here is derived from an EMBL/GenBank/DDBJ whole genome shotgun (WGS) entry which is preliminary data.</text>
</comment>
<keyword evidence="1" id="KW-0732">Signal</keyword>
<evidence type="ECO:0000259" key="3">
    <source>
        <dbReference type="PROSITE" id="PS51109"/>
    </source>
</evidence>
<evidence type="ECO:0000313" key="5">
    <source>
        <dbReference type="Proteomes" id="UP000476212"/>
    </source>
</evidence>
<evidence type="ECO:0000256" key="1">
    <source>
        <dbReference type="ARBA" id="ARBA00022729"/>
    </source>
</evidence>
<dbReference type="InterPro" id="IPR011098">
    <property type="entry name" value="G5_dom"/>
</dbReference>
<gene>
    <name evidence="4" type="ORF">GM544_15375</name>
</gene>
<name>A0A6G2DPT9_STREE</name>
<evidence type="ECO:0000256" key="2">
    <source>
        <dbReference type="SAM" id="MobiDB-lite"/>
    </source>
</evidence>
<organism evidence="4 5">
    <name type="scientific">Streptococcus pneumoniae</name>
    <dbReference type="NCBI Taxonomy" id="1313"/>
    <lineage>
        <taxon>Bacteria</taxon>
        <taxon>Bacillati</taxon>
        <taxon>Bacillota</taxon>
        <taxon>Bacilli</taxon>
        <taxon>Lactobacillales</taxon>
        <taxon>Streptococcaceae</taxon>
        <taxon>Streptococcus</taxon>
    </lineage>
</organism>
<feature type="non-terminal residue" evidence="4">
    <location>
        <position position="76"/>
    </location>
</feature>
<feature type="compositionally biased region" description="Basic and acidic residues" evidence="2">
    <location>
        <begin position="1"/>
        <end position="21"/>
    </location>
</feature>
<feature type="domain" description="G5" evidence="3">
    <location>
        <begin position="31"/>
        <end position="76"/>
    </location>
</feature>
<protein>
    <recommendedName>
        <fullName evidence="3">G5 domain-containing protein</fullName>
    </recommendedName>
</protein>
<dbReference type="RefSeq" id="WP_155474158.1">
    <property type="nucleotide sequence ID" value="NZ_WNIB01001024.1"/>
</dbReference>
<feature type="compositionally biased region" description="Basic and acidic residues" evidence="2">
    <location>
        <begin position="51"/>
        <end position="70"/>
    </location>
</feature>
<proteinExistence type="predicted"/>
<dbReference type="AlphaFoldDB" id="A0A6G2DPT9"/>
<reference evidence="4 5" key="1">
    <citation type="submission" date="2019-11" db="EMBL/GenBank/DDBJ databases">
        <title>Growth characteristics of pneumococcus vary with the chemical composition of the capsule and with environmental conditions.</title>
        <authorList>
            <person name="Tothpal A."/>
            <person name="Desobry K."/>
            <person name="Joshi S."/>
            <person name="Wyllie A.L."/>
            <person name="Weinberger D.M."/>
        </authorList>
    </citation>
    <scope>NUCLEOTIDE SEQUENCE [LARGE SCALE GENOMIC DNA]</scope>
    <source>
        <strain evidence="5">pnumococcus15C</strain>
    </source>
</reference>